<evidence type="ECO:0000313" key="1">
    <source>
        <dbReference type="EMBL" id="HJE97977.1"/>
    </source>
</evidence>
<protein>
    <submittedName>
        <fullName evidence="1">Uncharacterized protein</fullName>
    </submittedName>
</protein>
<sequence length="94" mass="10993">MSIFKKNKKEELLKFKEEHPNLNDAEKNLILDTVKRINELKTSQDKEILAIIHSLRNLSIYGQLSKDGRILLKKLQRDQWLWGLLNSVVLHDGS</sequence>
<accession>A0A921FC14</accession>
<proteinExistence type="predicted"/>
<dbReference type="Proteomes" id="UP000707535">
    <property type="component" value="Unassembled WGS sequence"/>
</dbReference>
<evidence type="ECO:0000313" key="2">
    <source>
        <dbReference type="Proteomes" id="UP000707535"/>
    </source>
</evidence>
<reference evidence="1" key="1">
    <citation type="journal article" date="2021" name="PeerJ">
        <title>Extensive microbial diversity within the chicken gut microbiome revealed by metagenomics and culture.</title>
        <authorList>
            <person name="Gilroy R."/>
            <person name="Ravi A."/>
            <person name="Getino M."/>
            <person name="Pursley I."/>
            <person name="Horton D.L."/>
            <person name="Alikhan N.F."/>
            <person name="Baker D."/>
            <person name="Gharbi K."/>
            <person name="Hall N."/>
            <person name="Watson M."/>
            <person name="Adriaenssens E.M."/>
            <person name="Foster-Nyarko E."/>
            <person name="Jarju S."/>
            <person name="Secka A."/>
            <person name="Antonio M."/>
            <person name="Oren A."/>
            <person name="Chaudhuri R.R."/>
            <person name="La Ragione R."/>
            <person name="Hildebrand F."/>
            <person name="Pallen M.J."/>
        </authorList>
    </citation>
    <scope>NUCLEOTIDE SEQUENCE</scope>
    <source>
        <strain evidence="1">CHK174-6876</strain>
    </source>
</reference>
<name>A0A921FC14_9LACO</name>
<gene>
    <name evidence="1" type="ORF">K8V00_10170</name>
</gene>
<comment type="caution">
    <text evidence="1">The sequence shown here is derived from an EMBL/GenBank/DDBJ whole genome shotgun (WGS) entry which is preliminary data.</text>
</comment>
<dbReference type="EMBL" id="DYXG01000099">
    <property type="protein sequence ID" value="HJE97977.1"/>
    <property type="molecule type" value="Genomic_DNA"/>
</dbReference>
<dbReference type="AlphaFoldDB" id="A0A921FC14"/>
<reference evidence="1" key="2">
    <citation type="submission" date="2021-09" db="EMBL/GenBank/DDBJ databases">
        <authorList>
            <person name="Gilroy R."/>
        </authorList>
    </citation>
    <scope>NUCLEOTIDE SEQUENCE</scope>
    <source>
        <strain evidence="1">CHK174-6876</strain>
    </source>
</reference>
<organism evidence="1 2">
    <name type="scientific">Ligilactobacillus acidipiscis</name>
    <dbReference type="NCBI Taxonomy" id="89059"/>
    <lineage>
        <taxon>Bacteria</taxon>
        <taxon>Bacillati</taxon>
        <taxon>Bacillota</taxon>
        <taxon>Bacilli</taxon>
        <taxon>Lactobacillales</taxon>
        <taxon>Lactobacillaceae</taxon>
        <taxon>Ligilactobacillus</taxon>
    </lineage>
</organism>